<dbReference type="Pfam" id="PF00593">
    <property type="entry name" value="TonB_dep_Rec_b-barrel"/>
    <property type="match status" value="1"/>
</dbReference>
<dbReference type="InterPro" id="IPR036942">
    <property type="entry name" value="Beta-barrel_TonB_sf"/>
</dbReference>
<evidence type="ECO:0000256" key="7">
    <source>
        <dbReference type="ARBA" id="ARBA00023136"/>
    </source>
</evidence>
<evidence type="ECO:0000259" key="12">
    <source>
        <dbReference type="Pfam" id="PF00593"/>
    </source>
</evidence>
<dbReference type="InterPro" id="IPR000531">
    <property type="entry name" value="Beta-barrel_TonB"/>
</dbReference>
<dbReference type="InterPro" id="IPR039426">
    <property type="entry name" value="TonB-dep_rcpt-like"/>
</dbReference>
<evidence type="ECO:0000256" key="2">
    <source>
        <dbReference type="ARBA" id="ARBA00022448"/>
    </source>
</evidence>
<accession>A0ABQ1M4J0</accession>
<evidence type="ECO:0000256" key="10">
    <source>
        <dbReference type="PROSITE-ProRule" id="PRU01360"/>
    </source>
</evidence>
<feature type="domain" description="TonB-dependent receptor plug" evidence="13">
    <location>
        <begin position="146"/>
        <end position="250"/>
    </location>
</feature>
<evidence type="ECO:0000259" key="13">
    <source>
        <dbReference type="Pfam" id="PF07715"/>
    </source>
</evidence>
<dbReference type="RefSeq" id="WP_188462581.1">
    <property type="nucleotide sequence ID" value="NZ_BAABHU010000005.1"/>
</dbReference>
<evidence type="ECO:0000256" key="11">
    <source>
        <dbReference type="RuleBase" id="RU003357"/>
    </source>
</evidence>
<dbReference type="InterPro" id="IPR008969">
    <property type="entry name" value="CarboxyPept-like_regulatory"/>
</dbReference>
<gene>
    <name evidence="14" type="ORF">GCM10011506_18350</name>
</gene>
<keyword evidence="6 11" id="KW-0798">TonB box</keyword>
<comment type="similarity">
    <text evidence="10 11">Belongs to the TonB-dependent receptor family.</text>
</comment>
<evidence type="ECO:0000256" key="9">
    <source>
        <dbReference type="ARBA" id="ARBA00023237"/>
    </source>
</evidence>
<dbReference type="SUPFAM" id="SSF49464">
    <property type="entry name" value="Carboxypeptidase regulatory domain-like"/>
    <property type="match status" value="1"/>
</dbReference>
<proteinExistence type="inferred from homology"/>
<dbReference type="PROSITE" id="PS52016">
    <property type="entry name" value="TONB_DEPENDENT_REC_3"/>
    <property type="match status" value="1"/>
</dbReference>
<keyword evidence="15" id="KW-1185">Reference proteome</keyword>
<keyword evidence="4 10" id="KW-0812">Transmembrane</keyword>
<comment type="subcellular location">
    <subcellularLocation>
        <location evidence="1 10">Cell outer membrane</location>
        <topology evidence="1 10">Multi-pass membrane protein</topology>
    </subcellularLocation>
</comment>
<dbReference type="Pfam" id="PF13715">
    <property type="entry name" value="CarbopepD_reg_2"/>
    <property type="match status" value="1"/>
</dbReference>
<keyword evidence="9 10" id="KW-0998">Cell outer membrane</keyword>
<dbReference type="EMBL" id="BMEC01000005">
    <property type="protein sequence ID" value="GGC33259.1"/>
    <property type="molecule type" value="Genomic_DNA"/>
</dbReference>
<evidence type="ECO:0000313" key="14">
    <source>
        <dbReference type="EMBL" id="GGC33259.1"/>
    </source>
</evidence>
<dbReference type="Gene3D" id="2.170.130.10">
    <property type="entry name" value="TonB-dependent receptor, plug domain"/>
    <property type="match status" value="1"/>
</dbReference>
<comment type="caution">
    <text evidence="14">The sequence shown here is derived from an EMBL/GenBank/DDBJ whole genome shotgun (WGS) entry which is preliminary data.</text>
</comment>
<keyword evidence="7 10" id="KW-0472">Membrane</keyword>
<dbReference type="PANTHER" id="PTHR30069">
    <property type="entry name" value="TONB-DEPENDENT OUTER MEMBRANE RECEPTOR"/>
    <property type="match status" value="1"/>
</dbReference>
<dbReference type="InterPro" id="IPR037066">
    <property type="entry name" value="Plug_dom_sf"/>
</dbReference>
<dbReference type="InterPro" id="IPR012910">
    <property type="entry name" value="Plug_dom"/>
</dbReference>
<keyword evidence="8 14" id="KW-0675">Receptor</keyword>
<keyword evidence="5" id="KW-0732">Signal</keyword>
<dbReference type="Gene3D" id="2.40.170.20">
    <property type="entry name" value="TonB-dependent receptor, beta-barrel domain"/>
    <property type="match status" value="1"/>
</dbReference>
<dbReference type="PANTHER" id="PTHR30069:SF29">
    <property type="entry name" value="HEMOGLOBIN AND HEMOGLOBIN-HAPTOGLOBIN-BINDING PROTEIN 1-RELATED"/>
    <property type="match status" value="1"/>
</dbReference>
<dbReference type="Pfam" id="PF07715">
    <property type="entry name" value="Plug"/>
    <property type="match status" value="1"/>
</dbReference>
<keyword evidence="2 10" id="KW-0813">Transport</keyword>
<reference evidence="15" key="1">
    <citation type="journal article" date="2019" name="Int. J. Syst. Evol. Microbiol.">
        <title>The Global Catalogue of Microorganisms (GCM) 10K type strain sequencing project: providing services to taxonomists for standard genome sequencing and annotation.</title>
        <authorList>
            <consortium name="The Broad Institute Genomics Platform"/>
            <consortium name="The Broad Institute Genome Sequencing Center for Infectious Disease"/>
            <person name="Wu L."/>
            <person name="Ma J."/>
        </authorList>
    </citation>
    <scope>NUCLEOTIDE SEQUENCE [LARGE SCALE GENOMIC DNA]</scope>
    <source>
        <strain evidence="15">CGMCC 1.10832</strain>
    </source>
</reference>
<dbReference type="Gene3D" id="2.60.40.1120">
    <property type="entry name" value="Carboxypeptidase-like, regulatory domain"/>
    <property type="match status" value="1"/>
</dbReference>
<evidence type="ECO:0000256" key="4">
    <source>
        <dbReference type="ARBA" id="ARBA00022692"/>
    </source>
</evidence>
<protein>
    <submittedName>
        <fullName evidence="14">TonB-dependent receptor</fullName>
    </submittedName>
</protein>
<keyword evidence="3 10" id="KW-1134">Transmembrane beta strand</keyword>
<evidence type="ECO:0000256" key="6">
    <source>
        <dbReference type="ARBA" id="ARBA00023077"/>
    </source>
</evidence>
<evidence type="ECO:0000256" key="8">
    <source>
        <dbReference type="ARBA" id="ARBA00023170"/>
    </source>
</evidence>
<evidence type="ECO:0000256" key="3">
    <source>
        <dbReference type="ARBA" id="ARBA00022452"/>
    </source>
</evidence>
<feature type="domain" description="TonB-dependent receptor-like beta-barrel" evidence="12">
    <location>
        <begin position="407"/>
        <end position="785"/>
    </location>
</feature>
<dbReference type="SUPFAM" id="SSF56935">
    <property type="entry name" value="Porins"/>
    <property type="match status" value="1"/>
</dbReference>
<sequence length="814" mass="91862">MEKNNYVQNAFNALGNQKLSENQHLPRITLLVMLFSLFAFSLEAQTTKSVISGTVKDSNGEVIPFSTIVIEKLELGTVADFEGNFILENVPTGYHLLTIRSIGYTTLTEKISVKENENTQLHFTLTKDLQELKEVQVRGKSEATKIREQSYAVSSIDTKPLQNLNLDVNQVLGKVSGVRIRETGGLGSRFDFSLNGFNGNQVRFFLDGIPMENFGSSLTLNNLPINVAKRIEIYKGVVPVWLGSDALGGAVNIVTNQDIGTYLDASYTFGSFNTHRSALSGGYTNDKTGFTVRANLFQNYSDNSYKVTVNKKEGSVILKDKVEVERFHDAYDSKSGIIDIGLVNKKFADQLLVGVILSESEKEQQTGATMEKVYGMRKQISSTIMPTFRYKKSDLLIKGLELNGFASYNFGYTQTIDTTSRTYFWDGSYVEKADPTDGELNRTLYKFTDNAFIARGNLSYLMNENHSVVLNYTTNQVNRKGSDAANPLEISNKEPKILTKTVVGLGYKFDWDERVTLSLFAKNYILGGETYYTDNIYSNPERVKRNLEQSYMGYGTAFSYLLPTINLRFKGSVEKAYRMPESNELFGDGANLRGNVLLQPEEGMNYNIGALYEFNIAAIHRINLEANYLKRDIERFIRASVGSSDPTSSFTNEDAVEVFGVEGSVGYTYKSLLRINANATYQTQRDNAKYLDGKINPHYQDQVPNQPYLFANTNATISFNEVIMGSDRLGISYGASFFEEYFLFWESDGNSKDKKTIPRQFTHNIDFSYSLQNGKYNMSLSCNNLFDAELYDNFKLQKPGRAFYLKVRYFFKNK</sequence>
<organism evidence="14 15">
    <name type="scientific">Marivirga lumbricoides</name>
    <dbReference type="NCBI Taxonomy" id="1046115"/>
    <lineage>
        <taxon>Bacteria</taxon>
        <taxon>Pseudomonadati</taxon>
        <taxon>Bacteroidota</taxon>
        <taxon>Cytophagia</taxon>
        <taxon>Cytophagales</taxon>
        <taxon>Marivirgaceae</taxon>
        <taxon>Marivirga</taxon>
    </lineage>
</organism>
<dbReference type="Proteomes" id="UP000636010">
    <property type="component" value="Unassembled WGS sequence"/>
</dbReference>
<evidence type="ECO:0000256" key="1">
    <source>
        <dbReference type="ARBA" id="ARBA00004571"/>
    </source>
</evidence>
<evidence type="ECO:0000256" key="5">
    <source>
        <dbReference type="ARBA" id="ARBA00022729"/>
    </source>
</evidence>
<evidence type="ECO:0000313" key="15">
    <source>
        <dbReference type="Proteomes" id="UP000636010"/>
    </source>
</evidence>
<name>A0ABQ1M4J0_9BACT</name>